<keyword evidence="3" id="KW-0804">Transcription</keyword>
<evidence type="ECO:0000313" key="5">
    <source>
        <dbReference type="EMBL" id="MDZ5000536.1"/>
    </source>
</evidence>
<dbReference type="Gene3D" id="1.10.1790.10">
    <property type="entry name" value="PRD domain"/>
    <property type="match status" value="1"/>
</dbReference>
<evidence type="ECO:0000259" key="4">
    <source>
        <dbReference type="PROSITE" id="PS51372"/>
    </source>
</evidence>
<evidence type="ECO:0000313" key="6">
    <source>
        <dbReference type="Proteomes" id="UP001291306"/>
    </source>
</evidence>
<sequence>MKTFKDNIVKVFSLSNIVDYLTILNAEKVLEVVGVAVDEMEKKLNIELMTSIKIGLYVHLSCLLERLITKTHITTYDCIEKFKEENKEFIEIVRESLTEVEKYFSVEIPVEEIGYIFDYIKSNK</sequence>
<keyword evidence="1" id="KW-0677">Repeat</keyword>
<feature type="domain" description="PRD" evidence="4">
    <location>
        <begin position="24"/>
        <end position="124"/>
    </location>
</feature>
<dbReference type="Pfam" id="PF00874">
    <property type="entry name" value="PRD"/>
    <property type="match status" value="1"/>
</dbReference>
<dbReference type="AlphaFoldDB" id="A0AAW9IEC9"/>
<evidence type="ECO:0000256" key="1">
    <source>
        <dbReference type="ARBA" id="ARBA00022737"/>
    </source>
</evidence>
<proteinExistence type="predicted"/>
<dbReference type="PROSITE" id="PS51372">
    <property type="entry name" value="PRD_2"/>
    <property type="match status" value="1"/>
</dbReference>
<evidence type="ECO:0000256" key="2">
    <source>
        <dbReference type="ARBA" id="ARBA00023015"/>
    </source>
</evidence>
<dbReference type="InterPro" id="IPR050661">
    <property type="entry name" value="BglG_antiterminators"/>
</dbReference>
<keyword evidence="2" id="KW-0805">Transcription regulation</keyword>
<dbReference type="Proteomes" id="UP001291306">
    <property type="component" value="Unassembled WGS sequence"/>
</dbReference>
<organism evidence="5 6">
    <name type="scientific">Clostridium perfringens</name>
    <dbReference type="NCBI Taxonomy" id="1502"/>
    <lineage>
        <taxon>Bacteria</taxon>
        <taxon>Bacillati</taxon>
        <taxon>Bacillota</taxon>
        <taxon>Clostridia</taxon>
        <taxon>Eubacteriales</taxon>
        <taxon>Clostridiaceae</taxon>
        <taxon>Clostridium</taxon>
    </lineage>
</organism>
<dbReference type="EMBL" id="WNVC01000417">
    <property type="protein sequence ID" value="MDZ5000536.1"/>
    <property type="molecule type" value="Genomic_DNA"/>
</dbReference>
<dbReference type="SUPFAM" id="SSF63520">
    <property type="entry name" value="PTS-regulatory domain, PRD"/>
    <property type="match status" value="1"/>
</dbReference>
<comment type="caution">
    <text evidence="5">The sequence shown here is derived from an EMBL/GenBank/DDBJ whole genome shotgun (WGS) entry which is preliminary data.</text>
</comment>
<gene>
    <name evidence="5" type="ORF">GNF79_15980</name>
</gene>
<protein>
    <submittedName>
        <fullName evidence="5">PRD domain-containing protein</fullName>
    </submittedName>
</protein>
<dbReference type="PANTHER" id="PTHR30185:SF18">
    <property type="entry name" value="TRANSCRIPTIONAL REGULATOR MTLR"/>
    <property type="match status" value="1"/>
</dbReference>
<evidence type="ECO:0000256" key="3">
    <source>
        <dbReference type="ARBA" id="ARBA00023163"/>
    </source>
</evidence>
<reference evidence="5" key="1">
    <citation type="submission" date="2019-11" db="EMBL/GenBank/DDBJ databases">
        <title>Characterization of Clostridium perfringens isolates from swine manure treated agricultural soils.</title>
        <authorList>
            <person name="Wushke S.T."/>
        </authorList>
    </citation>
    <scope>NUCLEOTIDE SEQUENCE</scope>
    <source>
        <strain evidence="5">X26</strain>
    </source>
</reference>
<dbReference type="InterPro" id="IPR011608">
    <property type="entry name" value="PRD"/>
</dbReference>
<accession>A0AAW9IEC9</accession>
<name>A0AAW9IEC9_CLOPF</name>
<dbReference type="InterPro" id="IPR036634">
    <property type="entry name" value="PRD_sf"/>
</dbReference>
<dbReference type="GO" id="GO:0006355">
    <property type="term" value="P:regulation of DNA-templated transcription"/>
    <property type="evidence" value="ECO:0007669"/>
    <property type="project" value="InterPro"/>
</dbReference>
<dbReference type="PANTHER" id="PTHR30185">
    <property type="entry name" value="CRYPTIC BETA-GLUCOSIDE BGL OPERON ANTITERMINATOR"/>
    <property type="match status" value="1"/>
</dbReference>